<feature type="coiled-coil region" evidence="1">
    <location>
        <begin position="159"/>
        <end position="252"/>
    </location>
</feature>
<reference evidence="2" key="2">
    <citation type="submission" date="2005-08" db="EMBL/GenBank/DDBJ databases">
        <title>Complete sequence of Chromosome 1 of Nitrosospira multiformis ATCC 25196.</title>
        <authorList>
            <consortium name="US DOE Joint Genome Institute"/>
            <person name="Copeland A."/>
            <person name="Lucas S."/>
            <person name="Lapidus A."/>
            <person name="Barry K."/>
            <person name="Detter J.C."/>
            <person name="Glavina T."/>
            <person name="Hammon N."/>
            <person name="Israni S."/>
            <person name="Pitluck S."/>
            <person name="Chain P."/>
            <person name="Malfatti S."/>
            <person name="Shin M."/>
            <person name="Vergez L."/>
            <person name="Schmutz J."/>
            <person name="Larimer F."/>
            <person name="Land M."/>
            <person name="Hauser L."/>
            <person name="Kyrpides N."/>
            <person name="Lykidis A."/>
            <person name="Richardson P."/>
        </authorList>
    </citation>
    <scope>NUCLEOTIDE SEQUENCE</scope>
    <source>
        <strain evidence="2">ATCC 25196</strain>
    </source>
</reference>
<keyword evidence="1" id="KW-0175">Coiled coil</keyword>
<organism evidence="2 4">
    <name type="scientific">Nitrosospira multiformis (strain ATCC 25196 / NCIMB 11849 / C 71)</name>
    <dbReference type="NCBI Taxonomy" id="323848"/>
    <lineage>
        <taxon>Bacteria</taxon>
        <taxon>Pseudomonadati</taxon>
        <taxon>Pseudomonadota</taxon>
        <taxon>Betaproteobacteria</taxon>
        <taxon>Nitrosomonadales</taxon>
        <taxon>Nitrosomonadaceae</taxon>
        <taxon>Nitrosospira</taxon>
    </lineage>
</organism>
<dbReference type="EMBL" id="FNVK01000002">
    <property type="protein sequence ID" value="SEF45996.1"/>
    <property type="molecule type" value="Genomic_DNA"/>
</dbReference>
<evidence type="ECO:0000313" key="3">
    <source>
        <dbReference type="EMBL" id="SEF45996.1"/>
    </source>
</evidence>
<dbReference type="EMBL" id="CP000103">
    <property type="protein sequence ID" value="ABB74151.1"/>
    <property type="molecule type" value="Genomic_DNA"/>
</dbReference>
<dbReference type="HOGENOM" id="CLU_1049138_0_0_4"/>
<evidence type="ECO:0000313" key="5">
    <source>
        <dbReference type="Proteomes" id="UP000236751"/>
    </source>
</evidence>
<dbReference type="eggNOG" id="COG4803">
    <property type="taxonomic scope" value="Bacteria"/>
</dbReference>
<dbReference type="STRING" id="323848.Nmul_A0847"/>
<reference evidence="2 4" key="3">
    <citation type="journal article" date="2008" name="Appl. Environ. Microbiol.">
        <title>Complete genome sequence of Nitrosospira multiformis, an ammonia-oxidizing bacterium from the soil environment.</title>
        <authorList>
            <person name="Norton J.M."/>
            <person name="Klotz M.G."/>
            <person name="Stein L.Y."/>
            <person name="Arp D.J."/>
            <person name="Bottomley P.J."/>
            <person name="Chain P.S."/>
            <person name="Hauser L.J."/>
            <person name="Land M.L."/>
            <person name="Larimer F.W."/>
            <person name="Shin M.W."/>
            <person name="Starkenburg S.R."/>
        </authorList>
    </citation>
    <scope>NUCLEOTIDE SEQUENCE [LARGE SCALE GENOMIC DNA]</scope>
    <source>
        <strain evidence="2">ATCC 25196</strain>
        <strain evidence="4">ATCC 25196 / NCIMB 11849 / C 71</strain>
    </source>
</reference>
<reference evidence="4" key="1">
    <citation type="submission" date="2005-08" db="EMBL/GenBank/DDBJ databases">
        <title>Complete sequence of chromosome 1 of Nitrosospira multiformis ATCC 25196.</title>
        <authorList>
            <person name="Copeland A."/>
            <person name="Lucas S."/>
            <person name="Lapidus A."/>
            <person name="Barry K."/>
            <person name="Detter J.C."/>
            <person name="Glavina T."/>
            <person name="Hammon N."/>
            <person name="Israni S."/>
            <person name="Pitluck S."/>
            <person name="Chain P."/>
            <person name="Malfatti S."/>
            <person name="Shin M."/>
            <person name="Vergez L."/>
            <person name="Schmutz J."/>
            <person name="Larimer F."/>
            <person name="Land M."/>
            <person name="Hauser L."/>
            <person name="Kyrpides N."/>
            <person name="Lykidis A."/>
            <person name="Richardson P."/>
        </authorList>
    </citation>
    <scope>NUCLEOTIDE SEQUENCE [LARGE SCALE GENOMIC DNA]</scope>
    <source>
        <strain evidence="4">ATCC 25196 / NCIMB 11849 / C 71</strain>
    </source>
</reference>
<evidence type="ECO:0000256" key="1">
    <source>
        <dbReference type="SAM" id="Coils"/>
    </source>
</evidence>
<dbReference type="RefSeq" id="WP_011380196.1">
    <property type="nucleotide sequence ID" value="NC_007614.1"/>
</dbReference>
<evidence type="ECO:0000313" key="4">
    <source>
        <dbReference type="Proteomes" id="UP000002718"/>
    </source>
</evidence>
<evidence type="ECO:0000313" key="2">
    <source>
        <dbReference type="EMBL" id="ABB74151.1"/>
    </source>
</evidence>
<proteinExistence type="predicted"/>
<protein>
    <submittedName>
        <fullName evidence="2">Membrane protein-like protein</fullName>
    </submittedName>
</protein>
<dbReference type="Proteomes" id="UP000002718">
    <property type="component" value="Chromosome"/>
</dbReference>
<dbReference type="Pfam" id="PF06897">
    <property type="entry name" value="DUF1269"/>
    <property type="match status" value="1"/>
</dbReference>
<dbReference type="Proteomes" id="UP000236751">
    <property type="component" value="Unassembled WGS sequence"/>
</dbReference>
<dbReference type="OrthoDB" id="978939at2"/>
<keyword evidence="4" id="KW-1185">Reference proteome</keyword>
<dbReference type="KEGG" id="nmu:Nmul_A0847"/>
<dbReference type="AlphaFoldDB" id="Q2YAS0"/>
<dbReference type="InterPro" id="IPR009200">
    <property type="entry name" value="DUF1269_membrane"/>
</dbReference>
<name>Q2YAS0_NITMU</name>
<reference evidence="3 5" key="4">
    <citation type="submission" date="2016-10" db="EMBL/GenBank/DDBJ databases">
        <authorList>
            <person name="de Groot N.N."/>
        </authorList>
    </citation>
    <scope>NUCLEOTIDE SEQUENCE [LARGE SCALE GENOMIC DNA]</scope>
    <source>
        <strain evidence="3 5">Nl13</strain>
    </source>
</reference>
<accession>Q2YAS0</accession>
<gene>
    <name evidence="2" type="ordered locus">Nmul_A0847</name>
    <name evidence="3" type="ORF">SAMN05216403_10213</name>
</gene>
<sequence>MSNFIVVVFPTEKQADEGRKALKELQEEGKLTIHGMAIITKQTDGKVSMKDQADKAPFGTAVGTVVGSLIGLLGGPVGLAAGAAAGAFLGYSVDASNYGLGTEFVDEVSRNLTTGKSALVAEVDEYWTVPLDLTMEALGGIIVRQWRLDVEQDLIRNDVRARNAELSQLKAEYGQAEDEHKARLEVRIKIVEAKLKAALEREKAKVEALKQQADAKIKALQKQATTASPETRNIIEQRVAEIQAESEKLAKQHGT</sequence>